<dbReference type="PROSITE" id="PS01065">
    <property type="entry name" value="ETF_BETA"/>
    <property type="match status" value="1"/>
</dbReference>
<dbReference type="GO" id="GO:0005759">
    <property type="term" value="C:mitochondrial matrix"/>
    <property type="evidence" value="ECO:0007669"/>
    <property type="project" value="UniProtKB-SubCell"/>
</dbReference>
<dbReference type="PANTHER" id="PTHR21294">
    <property type="entry name" value="ELECTRON TRANSFER FLAVOPROTEIN BETA-SUBUNIT"/>
    <property type="match status" value="1"/>
</dbReference>
<dbReference type="SMART" id="SM00893">
    <property type="entry name" value="ETF"/>
    <property type="match status" value="1"/>
</dbReference>
<feature type="compositionally biased region" description="Polar residues" evidence="7">
    <location>
        <begin position="280"/>
        <end position="300"/>
    </location>
</feature>
<comment type="subcellular location">
    <subcellularLocation>
        <location evidence="1">Mitochondrion matrix</location>
    </subcellularLocation>
</comment>
<dbReference type="GO" id="GO:0033539">
    <property type="term" value="P:fatty acid beta-oxidation using acyl-CoA dehydrogenase"/>
    <property type="evidence" value="ECO:0007669"/>
    <property type="project" value="TreeGrafter"/>
</dbReference>
<dbReference type="EMBL" id="MNAD01001693">
    <property type="protein sequence ID" value="OJT02187.1"/>
    <property type="molecule type" value="Genomic_DNA"/>
</dbReference>
<accession>A0A1M2V3R0</accession>
<dbReference type="InterPro" id="IPR033948">
    <property type="entry name" value="ETF_beta_N"/>
</dbReference>
<evidence type="ECO:0000256" key="5">
    <source>
        <dbReference type="ARBA" id="ARBA00025416"/>
    </source>
</evidence>
<comment type="caution">
    <text evidence="9">The sequence shown here is derived from an EMBL/GenBank/DDBJ whole genome shotgun (WGS) entry which is preliminary data.</text>
</comment>
<dbReference type="PANTHER" id="PTHR21294:SF8">
    <property type="entry name" value="ELECTRON TRANSFER FLAVOPROTEIN SUBUNIT BETA"/>
    <property type="match status" value="1"/>
</dbReference>
<evidence type="ECO:0000313" key="9">
    <source>
        <dbReference type="EMBL" id="OJT02187.1"/>
    </source>
</evidence>
<evidence type="ECO:0000256" key="6">
    <source>
        <dbReference type="ARBA" id="ARBA00070315"/>
    </source>
</evidence>
<evidence type="ECO:0000256" key="7">
    <source>
        <dbReference type="SAM" id="MobiDB-lite"/>
    </source>
</evidence>
<keyword evidence="3" id="KW-0813">Transport</keyword>
<evidence type="ECO:0000256" key="1">
    <source>
        <dbReference type="ARBA" id="ARBA00004305"/>
    </source>
</evidence>
<comment type="function">
    <text evidence="5">The electron transfer flavoprotein serves as a specific electron acceptor for several dehydrogenases, including five acyl-CoA dehydrogenases, glutaryl-CoA and sarcosine dehydrogenase. It transfers the electrons to the main mitochondrial respiratory chain via ETF-ubiquinone oxidoreductase (ETF dehydrogenase).</text>
</comment>
<dbReference type="STRING" id="154538.A0A1M2V3R0"/>
<comment type="similarity">
    <text evidence="2">Belongs to the ETF beta-subunit/FixA family.</text>
</comment>
<feature type="region of interest" description="Disordered" evidence="7">
    <location>
        <begin position="275"/>
        <end position="300"/>
    </location>
</feature>
<dbReference type="GO" id="GO:0009055">
    <property type="term" value="F:electron transfer activity"/>
    <property type="evidence" value="ECO:0007669"/>
    <property type="project" value="InterPro"/>
</dbReference>
<protein>
    <recommendedName>
        <fullName evidence="6">Probable electron transfer flavoprotein subunit beta</fullName>
    </recommendedName>
</protein>
<feature type="domain" description="Electron transfer flavoprotein alpha/beta-subunit N-terminal" evidence="8">
    <location>
        <begin position="300"/>
        <end position="490"/>
    </location>
</feature>
<gene>
    <name evidence="9" type="ORF">TRAPUB_7302</name>
</gene>
<evidence type="ECO:0000256" key="3">
    <source>
        <dbReference type="ARBA" id="ARBA00022448"/>
    </source>
</evidence>
<reference evidence="9 10" key="1">
    <citation type="submission" date="2016-10" db="EMBL/GenBank/DDBJ databases">
        <title>Genome sequence of the basidiomycete white-rot fungus Trametes pubescens.</title>
        <authorList>
            <person name="Makela M.R."/>
            <person name="Granchi Z."/>
            <person name="Peng M."/>
            <person name="De Vries R.P."/>
            <person name="Grigoriev I."/>
            <person name="Riley R."/>
            <person name="Hilden K."/>
        </authorList>
    </citation>
    <scope>NUCLEOTIDE SEQUENCE [LARGE SCALE GENOMIC DNA]</scope>
    <source>
        <strain evidence="9 10">FBCC735</strain>
    </source>
</reference>
<dbReference type="InterPro" id="IPR012255">
    <property type="entry name" value="ETF_b"/>
</dbReference>
<dbReference type="InterPro" id="IPR000049">
    <property type="entry name" value="ET-Flavoprotein_bsu_CS"/>
</dbReference>
<dbReference type="InterPro" id="IPR014730">
    <property type="entry name" value="ETF_a/b_N"/>
</dbReference>
<dbReference type="Gene3D" id="3.40.50.620">
    <property type="entry name" value="HUPs"/>
    <property type="match status" value="1"/>
</dbReference>
<dbReference type="AlphaFoldDB" id="A0A1M2V3R0"/>
<evidence type="ECO:0000313" key="10">
    <source>
        <dbReference type="Proteomes" id="UP000184267"/>
    </source>
</evidence>
<sequence length="531" mass="58238">MCTHLTRLKLQLDTENSHNHLHARYFRYQANTSDLPNRATEAEVVNVCRALGEKLVGLSISMCKPELTVPHLPRFVHEIVCACTSLQSFGLEDVRCCDFDDDHMANYFSVMASIAQRDQSKEWTVPNTSSLRTLMIKKRAGAPWRDLYEITDAAPPVSHAEEISIYHPHRVCTTGIRDPKFAQSMREEARELAALMMQKFPSLRRAYVMLQVDTLNKDAVDLRMDMAGTYDPVFVDDVHLAPLEADPPVAYPVAFISTISNSSFRIPATPPQVLHAASPYSDSEASVDSDCSSESNQTVTGVFSPNPFDEIAVEEAVRLREKLKDEVKSIKVVTIGPPKAAETLRTALAMGADAGIHIEVPDGAAALEPLGVAKALRAVIQREKDGVDLVIMGKQAIDDDAGQTGQMLAGLMDWAQATFASKLVVDPKAKEAAVTREIDGGLEELKCRLPLVVTTDLRLNEPRYASLPNIMKAKKKPIQKLTPAELEVDLTPVLETLKVSEPPKRVGGGKVENVDELIAKLKEAGITAVKA</sequence>
<keyword evidence="10" id="KW-1185">Reference proteome</keyword>
<dbReference type="Pfam" id="PF01012">
    <property type="entry name" value="ETF"/>
    <property type="match status" value="1"/>
</dbReference>
<evidence type="ECO:0000259" key="8">
    <source>
        <dbReference type="SMART" id="SM00893"/>
    </source>
</evidence>
<keyword evidence="4" id="KW-0249">Electron transport</keyword>
<dbReference type="InterPro" id="IPR014729">
    <property type="entry name" value="Rossmann-like_a/b/a_fold"/>
</dbReference>
<dbReference type="GO" id="GO:0009063">
    <property type="term" value="P:amino acid catabolic process"/>
    <property type="evidence" value="ECO:0007669"/>
    <property type="project" value="TreeGrafter"/>
</dbReference>
<evidence type="ECO:0000256" key="2">
    <source>
        <dbReference type="ARBA" id="ARBA00007557"/>
    </source>
</evidence>
<dbReference type="FunFam" id="3.40.50.620:FF:000011">
    <property type="entry name" value="Electron transfer flavoprotein subunit beta"/>
    <property type="match status" value="1"/>
</dbReference>
<dbReference type="SUPFAM" id="SSF52402">
    <property type="entry name" value="Adenine nucleotide alpha hydrolases-like"/>
    <property type="match status" value="1"/>
</dbReference>
<proteinExistence type="inferred from homology"/>
<evidence type="ECO:0000256" key="4">
    <source>
        <dbReference type="ARBA" id="ARBA00022982"/>
    </source>
</evidence>
<organism evidence="9 10">
    <name type="scientific">Trametes pubescens</name>
    <name type="common">White-rot fungus</name>
    <dbReference type="NCBI Taxonomy" id="154538"/>
    <lineage>
        <taxon>Eukaryota</taxon>
        <taxon>Fungi</taxon>
        <taxon>Dikarya</taxon>
        <taxon>Basidiomycota</taxon>
        <taxon>Agaricomycotina</taxon>
        <taxon>Agaricomycetes</taxon>
        <taxon>Polyporales</taxon>
        <taxon>Polyporaceae</taxon>
        <taxon>Trametes</taxon>
    </lineage>
</organism>
<dbReference type="CDD" id="cd01714">
    <property type="entry name" value="ETF_beta"/>
    <property type="match status" value="1"/>
</dbReference>
<name>A0A1M2V3R0_TRAPU</name>
<dbReference type="OrthoDB" id="276685at2759"/>
<dbReference type="Proteomes" id="UP000184267">
    <property type="component" value="Unassembled WGS sequence"/>
</dbReference>